<keyword evidence="3" id="KW-0548">Nucleotidyltransferase</keyword>
<dbReference type="InterPro" id="IPR050254">
    <property type="entry name" value="RNA_pol_beta''_euk"/>
</dbReference>
<evidence type="ECO:0000313" key="7">
    <source>
        <dbReference type="Proteomes" id="UP000215914"/>
    </source>
</evidence>
<evidence type="ECO:0000313" key="5">
    <source>
        <dbReference type="EMBL" id="KAF5814162.1"/>
    </source>
</evidence>
<evidence type="ECO:0000256" key="2">
    <source>
        <dbReference type="ARBA" id="ARBA00022679"/>
    </source>
</evidence>
<dbReference type="GO" id="GO:0016779">
    <property type="term" value="F:nucleotidyltransferase activity"/>
    <property type="evidence" value="ECO:0007669"/>
    <property type="project" value="UniProtKB-KW"/>
</dbReference>
<dbReference type="STRING" id="4232.A0A251V8G5"/>
<accession>A0A251V8G5</accession>
<gene>
    <name evidence="6" type="ORF">HannXRQ_Chr03g0073111</name>
    <name evidence="5" type="ORF">HanXRQr2_Chr03g0107461</name>
</gene>
<reference evidence="6" key="2">
    <citation type="submission" date="2017-02" db="EMBL/GenBank/DDBJ databases">
        <title>Sunflower complete genome.</title>
        <authorList>
            <person name="Langlade N."/>
            <person name="Munos S."/>
        </authorList>
    </citation>
    <scope>NUCLEOTIDE SEQUENCE [LARGE SCALE GENOMIC DNA]</scope>
    <source>
        <tissue evidence="6">Leaves</tissue>
    </source>
</reference>
<dbReference type="AlphaFoldDB" id="A0A251V8G5"/>
<evidence type="ECO:0000256" key="1">
    <source>
        <dbReference type="ARBA" id="ARBA00022478"/>
    </source>
</evidence>
<reference evidence="5 7" key="1">
    <citation type="journal article" date="2017" name="Nature">
        <title>The sunflower genome provides insights into oil metabolism, flowering and Asterid evolution.</title>
        <authorList>
            <person name="Badouin H."/>
            <person name="Gouzy J."/>
            <person name="Grassa C.J."/>
            <person name="Murat F."/>
            <person name="Staton S.E."/>
            <person name="Cottret L."/>
            <person name="Lelandais-Briere C."/>
            <person name="Owens G.L."/>
            <person name="Carrere S."/>
            <person name="Mayjonade B."/>
            <person name="Legrand L."/>
            <person name="Gill N."/>
            <person name="Kane N.C."/>
            <person name="Bowers J.E."/>
            <person name="Hubner S."/>
            <person name="Bellec A."/>
            <person name="Berard A."/>
            <person name="Berges H."/>
            <person name="Blanchet N."/>
            <person name="Boniface M.C."/>
            <person name="Brunel D."/>
            <person name="Catrice O."/>
            <person name="Chaidir N."/>
            <person name="Claudel C."/>
            <person name="Donnadieu C."/>
            <person name="Faraut T."/>
            <person name="Fievet G."/>
            <person name="Helmstetter N."/>
            <person name="King M."/>
            <person name="Knapp S.J."/>
            <person name="Lai Z."/>
            <person name="Le Paslier M.C."/>
            <person name="Lippi Y."/>
            <person name="Lorenzon L."/>
            <person name="Mandel J.R."/>
            <person name="Marage G."/>
            <person name="Marchand G."/>
            <person name="Marquand E."/>
            <person name="Bret-Mestries E."/>
            <person name="Morien E."/>
            <person name="Nambeesan S."/>
            <person name="Nguyen T."/>
            <person name="Pegot-Espagnet P."/>
            <person name="Pouilly N."/>
            <person name="Raftis F."/>
            <person name="Sallet E."/>
            <person name="Schiex T."/>
            <person name="Thomas J."/>
            <person name="Vandecasteele C."/>
            <person name="Vares D."/>
            <person name="Vear F."/>
            <person name="Vautrin S."/>
            <person name="Crespi M."/>
            <person name="Mangin B."/>
            <person name="Burke J.M."/>
            <person name="Salse J."/>
            <person name="Munos S."/>
            <person name="Vincourt P."/>
            <person name="Rieseberg L.H."/>
            <person name="Langlade N.B."/>
        </authorList>
    </citation>
    <scope>NUCLEOTIDE SEQUENCE [LARGE SCALE GENOMIC DNA]</scope>
    <source>
        <strain evidence="7">cv. SF193</strain>
        <tissue evidence="5">Leaves</tissue>
    </source>
</reference>
<protein>
    <submittedName>
        <fullName evidence="6">Uncharacterized protein</fullName>
    </submittedName>
</protein>
<keyword evidence="2" id="KW-0808">Transferase</keyword>
<dbReference type="EMBL" id="CM007892">
    <property type="protein sequence ID" value="OTG31222.1"/>
    <property type="molecule type" value="Genomic_DNA"/>
</dbReference>
<dbReference type="PANTHER" id="PTHR34995">
    <property type="entry name" value="DNA-DIRECTED RNA POLYMERASE SUBUNIT BETA"/>
    <property type="match status" value="1"/>
</dbReference>
<dbReference type="Gramene" id="mRNA:HanXRQr2_Chr03g0107461">
    <property type="protein sequence ID" value="CDS:HanXRQr2_Chr03g0107461.1"/>
    <property type="gene ID" value="HanXRQr2_Chr03g0107461"/>
</dbReference>
<dbReference type="GO" id="GO:0000428">
    <property type="term" value="C:DNA-directed RNA polymerase complex"/>
    <property type="evidence" value="ECO:0007669"/>
    <property type="project" value="UniProtKB-KW"/>
</dbReference>
<dbReference type="Proteomes" id="UP000215914">
    <property type="component" value="Chromosome 3"/>
</dbReference>
<name>A0A251V8G5_HELAN</name>
<proteinExistence type="predicted"/>
<evidence type="ECO:0000256" key="4">
    <source>
        <dbReference type="ARBA" id="ARBA00023163"/>
    </source>
</evidence>
<organism evidence="6 7">
    <name type="scientific">Helianthus annuus</name>
    <name type="common">Common sunflower</name>
    <dbReference type="NCBI Taxonomy" id="4232"/>
    <lineage>
        <taxon>Eukaryota</taxon>
        <taxon>Viridiplantae</taxon>
        <taxon>Streptophyta</taxon>
        <taxon>Embryophyta</taxon>
        <taxon>Tracheophyta</taxon>
        <taxon>Spermatophyta</taxon>
        <taxon>Magnoliopsida</taxon>
        <taxon>eudicotyledons</taxon>
        <taxon>Gunneridae</taxon>
        <taxon>Pentapetalae</taxon>
        <taxon>asterids</taxon>
        <taxon>campanulids</taxon>
        <taxon>Asterales</taxon>
        <taxon>Asteraceae</taxon>
        <taxon>Asteroideae</taxon>
        <taxon>Heliantheae alliance</taxon>
        <taxon>Heliantheae</taxon>
        <taxon>Helianthus</taxon>
    </lineage>
</organism>
<evidence type="ECO:0000256" key="3">
    <source>
        <dbReference type="ARBA" id="ARBA00022695"/>
    </source>
</evidence>
<dbReference type="InParanoid" id="A0A251V8G5"/>
<evidence type="ECO:0000313" key="6">
    <source>
        <dbReference type="EMBL" id="OTG31222.1"/>
    </source>
</evidence>
<reference evidence="5" key="3">
    <citation type="submission" date="2020-06" db="EMBL/GenBank/DDBJ databases">
        <title>Helianthus annuus Genome sequencing and assembly Release 2.</title>
        <authorList>
            <person name="Gouzy J."/>
            <person name="Langlade N."/>
            <person name="Munos S."/>
        </authorList>
    </citation>
    <scope>NUCLEOTIDE SEQUENCE</scope>
    <source>
        <tissue evidence="5">Leaves</tissue>
    </source>
</reference>
<sequence length="100" mass="11536">MVLHNSIIGVDTQITLNRRTRVGGLVRVKKKAEKIKMIIFSGDIHFPGKTNKAFRLIPPGGGKQNSKEYKKLKNWLYIQRMKLSRYEKKVFCFGSTRSPI</sequence>
<dbReference type="PANTHER" id="PTHR34995:SF1">
    <property type="entry name" value="DNA-DIRECTED RNA POLYMERASE SUBUNIT BETA"/>
    <property type="match status" value="1"/>
</dbReference>
<dbReference type="EMBL" id="MNCJ02000318">
    <property type="protein sequence ID" value="KAF5814162.1"/>
    <property type="molecule type" value="Genomic_DNA"/>
</dbReference>
<keyword evidence="7" id="KW-1185">Reference proteome</keyword>
<keyword evidence="1" id="KW-0240">DNA-directed RNA polymerase</keyword>
<dbReference type="OMA" id="CFGSTRS"/>
<keyword evidence="4" id="KW-0804">Transcription</keyword>